<protein>
    <submittedName>
        <fullName evidence="3">Uncharacterized protein</fullName>
    </submittedName>
</protein>
<sequence>MTITPMDSLDNADQSQVAPKVRRRSAKKSCQRCMVIRLFLISAACIGILQIIAPSTFAILQGLGPLTLSILFVGGFGIIAVVKSVAEHLATRPDDSESQ</sequence>
<dbReference type="Proteomes" id="UP000004507">
    <property type="component" value="Unassembled WGS sequence"/>
</dbReference>
<gene>
    <name evidence="3" type="ORF">SKA53_11283</name>
</gene>
<feature type="transmembrane region" description="Helical" evidence="2">
    <location>
        <begin position="34"/>
        <end position="53"/>
    </location>
</feature>
<evidence type="ECO:0000313" key="3">
    <source>
        <dbReference type="EMBL" id="EAQ07412.1"/>
    </source>
</evidence>
<evidence type="ECO:0000256" key="1">
    <source>
        <dbReference type="SAM" id="MobiDB-lite"/>
    </source>
</evidence>
<feature type="region of interest" description="Disordered" evidence="1">
    <location>
        <begin position="1"/>
        <end position="27"/>
    </location>
</feature>
<keyword evidence="2" id="KW-1133">Transmembrane helix</keyword>
<reference evidence="3 4" key="1">
    <citation type="submission" date="2006-01" db="EMBL/GenBank/DDBJ databases">
        <authorList>
            <person name="Hagstrom A."/>
            <person name="Ferriera S."/>
            <person name="Johnson J."/>
            <person name="Kravitz S."/>
            <person name="Halpern A."/>
            <person name="Remington K."/>
            <person name="Beeson K."/>
            <person name="Tran B."/>
            <person name="Rogers Y.-H."/>
            <person name="Friedman R."/>
            <person name="Venter J.C."/>
        </authorList>
    </citation>
    <scope>NUCLEOTIDE SEQUENCE [LARGE SCALE GENOMIC DNA]</scope>
    <source>
        <strain evidence="3 4">SKA53</strain>
    </source>
</reference>
<feature type="compositionally biased region" description="Polar residues" evidence="1">
    <location>
        <begin position="1"/>
        <end position="17"/>
    </location>
</feature>
<keyword evidence="2" id="KW-0472">Membrane</keyword>
<dbReference type="EMBL" id="AAMS01000002">
    <property type="protein sequence ID" value="EAQ07412.1"/>
    <property type="molecule type" value="Genomic_DNA"/>
</dbReference>
<evidence type="ECO:0000256" key="2">
    <source>
        <dbReference type="SAM" id="Phobius"/>
    </source>
</evidence>
<comment type="caution">
    <text evidence="3">The sequence shown here is derived from an EMBL/GenBank/DDBJ whole genome shotgun (WGS) entry which is preliminary data.</text>
</comment>
<evidence type="ECO:0000313" key="4">
    <source>
        <dbReference type="Proteomes" id="UP000004507"/>
    </source>
</evidence>
<name>A3V231_9RHOB</name>
<dbReference type="AlphaFoldDB" id="A3V231"/>
<dbReference type="STRING" id="314232.SKA53_11283"/>
<dbReference type="HOGENOM" id="CLU_189920_0_0_5"/>
<feature type="transmembrane region" description="Helical" evidence="2">
    <location>
        <begin position="59"/>
        <end position="82"/>
    </location>
</feature>
<accession>A3V231</accession>
<dbReference type="RefSeq" id="WP_007206198.1">
    <property type="nucleotide sequence ID" value="NZ_CH672414.1"/>
</dbReference>
<keyword evidence="4" id="KW-1185">Reference proteome</keyword>
<dbReference type="eggNOG" id="ENOG502ZUN9">
    <property type="taxonomic scope" value="Bacteria"/>
</dbReference>
<organism evidence="3 4">
    <name type="scientific">Yoonia vestfoldensis SKA53</name>
    <dbReference type="NCBI Taxonomy" id="314232"/>
    <lineage>
        <taxon>Bacteria</taxon>
        <taxon>Pseudomonadati</taxon>
        <taxon>Pseudomonadota</taxon>
        <taxon>Alphaproteobacteria</taxon>
        <taxon>Rhodobacterales</taxon>
        <taxon>Paracoccaceae</taxon>
        <taxon>Yoonia</taxon>
    </lineage>
</organism>
<keyword evidence="2" id="KW-0812">Transmembrane</keyword>
<proteinExistence type="predicted"/>